<dbReference type="PANTHER" id="PTHR45884">
    <property type="entry name" value="N-ACETYLTRANSFERASE ECO"/>
    <property type="match status" value="1"/>
</dbReference>
<dbReference type="PROSITE" id="PS51186">
    <property type="entry name" value="GNAT"/>
    <property type="match status" value="1"/>
</dbReference>
<name>A0A642UKH1_DIURU</name>
<dbReference type="EMBL" id="SWFT01000106">
    <property type="protein sequence ID" value="KAA8900797.1"/>
    <property type="molecule type" value="Genomic_DNA"/>
</dbReference>
<dbReference type="GO" id="GO:0061733">
    <property type="term" value="F:protein-lysine-acetyltransferase activity"/>
    <property type="evidence" value="ECO:0007669"/>
    <property type="project" value="TreeGrafter"/>
</dbReference>
<dbReference type="Proteomes" id="UP000449547">
    <property type="component" value="Unassembled WGS sequence"/>
</dbReference>
<gene>
    <name evidence="2" type="ORF">DIURU_003660</name>
</gene>
<accession>A0A642UKH1</accession>
<dbReference type="RefSeq" id="XP_034011552.1">
    <property type="nucleotide sequence ID" value="XM_034156447.1"/>
</dbReference>
<dbReference type="VEuPathDB" id="FungiDB:DIURU_003660"/>
<dbReference type="CDD" id="cd04301">
    <property type="entry name" value="NAT_SF"/>
    <property type="match status" value="1"/>
</dbReference>
<dbReference type="InterPro" id="IPR028009">
    <property type="entry name" value="ESCO_Acetyltransf_dom"/>
</dbReference>
<evidence type="ECO:0000313" key="2">
    <source>
        <dbReference type="EMBL" id="KAA8900797.1"/>
    </source>
</evidence>
<dbReference type="GO" id="GO:0005634">
    <property type="term" value="C:nucleus"/>
    <property type="evidence" value="ECO:0007669"/>
    <property type="project" value="TreeGrafter"/>
</dbReference>
<comment type="caution">
    <text evidence="2">The sequence shown here is derived from an EMBL/GenBank/DDBJ whole genome shotgun (WGS) entry which is preliminary data.</text>
</comment>
<dbReference type="AlphaFoldDB" id="A0A642UKH1"/>
<feature type="domain" description="N-acetyltransferase" evidence="1">
    <location>
        <begin position="66"/>
        <end position="220"/>
    </location>
</feature>
<dbReference type="GeneID" id="54782311"/>
<reference evidence="2 3" key="1">
    <citation type="submission" date="2019-07" db="EMBL/GenBank/DDBJ databases">
        <title>Genome assembly of two rare yeast pathogens: Diutina rugosa and Trichomonascus ciferrii.</title>
        <authorList>
            <person name="Mixao V."/>
            <person name="Saus E."/>
            <person name="Hansen A."/>
            <person name="Lass-Flor C."/>
            <person name="Gabaldon T."/>
        </authorList>
    </citation>
    <scope>NUCLEOTIDE SEQUENCE [LARGE SCALE GENOMIC DNA]</scope>
    <source>
        <strain evidence="2 3">CBS 613</strain>
    </source>
</reference>
<dbReference type="InterPro" id="IPR000182">
    <property type="entry name" value="GNAT_dom"/>
</dbReference>
<keyword evidence="3" id="KW-1185">Reference proteome</keyword>
<dbReference type="OrthoDB" id="428854at2759"/>
<evidence type="ECO:0000313" key="3">
    <source>
        <dbReference type="Proteomes" id="UP000449547"/>
    </source>
</evidence>
<protein>
    <recommendedName>
        <fullName evidence="1">N-acetyltransferase domain-containing protein</fullName>
    </recommendedName>
</protein>
<proteinExistence type="predicted"/>
<organism evidence="2 3">
    <name type="scientific">Diutina rugosa</name>
    <name type="common">Yeast</name>
    <name type="synonym">Candida rugosa</name>
    <dbReference type="NCBI Taxonomy" id="5481"/>
    <lineage>
        <taxon>Eukaryota</taxon>
        <taxon>Fungi</taxon>
        <taxon>Dikarya</taxon>
        <taxon>Ascomycota</taxon>
        <taxon>Saccharomycotina</taxon>
        <taxon>Pichiomycetes</taxon>
        <taxon>Debaryomycetaceae</taxon>
        <taxon>Diutina</taxon>
    </lineage>
</organism>
<dbReference type="GO" id="GO:0000785">
    <property type="term" value="C:chromatin"/>
    <property type="evidence" value="ECO:0007669"/>
    <property type="project" value="TreeGrafter"/>
</dbReference>
<dbReference type="GO" id="GO:0007064">
    <property type="term" value="P:mitotic sister chromatid cohesion"/>
    <property type="evidence" value="ECO:0007669"/>
    <property type="project" value="TreeGrafter"/>
</dbReference>
<dbReference type="Gene3D" id="3.40.630.30">
    <property type="match status" value="1"/>
</dbReference>
<dbReference type="PANTHER" id="PTHR45884:SF2">
    <property type="entry name" value="N-ACETYLTRANSFERASE ECO"/>
    <property type="match status" value="1"/>
</dbReference>
<evidence type="ECO:0000259" key="1">
    <source>
        <dbReference type="PROSITE" id="PS51186"/>
    </source>
</evidence>
<dbReference type="Pfam" id="PF13880">
    <property type="entry name" value="Acetyltransf_13"/>
    <property type="match status" value="1"/>
</dbReference>
<sequence>MPVGKAKQTRFKGNGTEVTCGVCHLKYIHPIEAKIHTEYHTTFTKGPKWQGTNRVGTERFKRYSDVELYTVDAEDTKQIAATAKVLELVDRELGAADSPTHWRQGALTIVATQMGRAVGIVVTEPVSEDQGRWMMSTSRQVVPNQVNRLVKVGIARVWVCGAWRRRGLGIRLLRAVQAYLKLSPQQIAFSQPSNAGGKLAQTFCGVTHKSGQVLIPVYVDAEMTQTPSS</sequence>
<dbReference type="SUPFAM" id="SSF55729">
    <property type="entry name" value="Acyl-CoA N-acyltransferases (Nat)"/>
    <property type="match status" value="1"/>
</dbReference>
<dbReference type="InterPro" id="IPR016181">
    <property type="entry name" value="Acyl_CoA_acyltransferase"/>
</dbReference>